<sequence length="142" mass="15817">MREIEYVPSLTSAQSSSRRNNEDSGDRSWKLHSTNQTKRFLKSMLQSSRDLDGEKILSTTTDLRGVSAAAAAGRPWTAARIERRDRNRDRVDLYGAEHAVWHGSSLETGPPRHHSSSDHLVVVLIPALTSTAIRSLEKPPES</sequence>
<proteinExistence type="predicted"/>
<reference evidence="3" key="1">
    <citation type="journal article" date="2019" name="Curr. Biol.">
        <title>Genome Sequence of Striga asiatica Provides Insight into the Evolution of Plant Parasitism.</title>
        <authorList>
            <person name="Yoshida S."/>
            <person name="Kim S."/>
            <person name="Wafula E.K."/>
            <person name="Tanskanen J."/>
            <person name="Kim Y.M."/>
            <person name="Honaas L."/>
            <person name="Yang Z."/>
            <person name="Spallek T."/>
            <person name="Conn C.E."/>
            <person name="Ichihashi Y."/>
            <person name="Cheong K."/>
            <person name="Cui S."/>
            <person name="Der J.P."/>
            <person name="Gundlach H."/>
            <person name="Jiao Y."/>
            <person name="Hori C."/>
            <person name="Ishida J.K."/>
            <person name="Kasahara H."/>
            <person name="Kiba T."/>
            <person name="Kim M.S."/>
            <person name="Koo N."/>
            <person name="Laohavisit A."/>
            <person name="Lee Y.H."/>
            <person name="Lumba S."/>
            <person name="McCourt P."/>
            <person name="Mortimer J.C."/>
            <person name="Mutuku J.M."/>
            <person name="Nomura T."/>
            <person name="Sasaki-Sekimoto Y."/>
            <person name="Seto Y."/>
            <person name="Wang Y."/>
            <person name="Wakatake T."/>
            <person name="Sakakibara H."/>
            <person name="Demura T."/>
            <person name="Yamaguchi S."/>
            <person name="Yoneyama K."/>
            <person name="Manabe R.I."/>
            <person name="Nelson D.C."/>
            <person name="Schulman A.H."/>
            <person name="Timko M.P."/>
            <person name="dePamphilis C.W."/>
            <person name="Choi D."/>
            <person name="Shirasu K."/>
        </authorList>
    </citation>
    <scope>NUCLEOTIDE SEQUENCE [LARGE SCALE GENOMIC DNA]</scope>
    <source>
        <strain evidence="3">cv. UVA1</strain>
    </source>
</reference>
<feature type="region of interest" description="Disordered" evidence="1">
    <location>
        <begin position="1"/>
        <end position="33"/>
    </location>
</feature>
<evidence type="ECO:0000313" key="2">
    <source>
        <dbReference type="EMBL" id="GER31433.1"/>
    </source>
</evidence>
<organism evidence="2 3">
    <name type="scientific">Striga asiatica</name>
    <name type="common">Asiatic witchweed</name>
    <name type="synonym">Buchnera asiatica</name>
    <dbReference type="NCBI Taxonomy" id="4170"/>
    <lineage>
        <taxon>Eukaryota</taxon>
        <taxon>Viridiplantae</taxon>
        <taxon>Streptophyta</taxon>
        <taxon>Embryophyta</taxon>
        <taxon>Tracheophyta</taxon>
        <taxon>Spermatophyta</taxon>
        <taxon>Magnoliopsida</taxon>
        <taxon>eudicotyledons</taxon>
        <taxon>Gunneridae</taxon>
        <taxon>Pentapetalae</taxon>
        <taxon>asterids</taxon>
        <taxon>lamiids</taxon>
        <taxon>Lamiales</taxon>
        <taxon>Orobanchaceae</taxon>
        <taxon>Buchnereae</taxon>
        <taxon>Striga</taxon>
    </lineage>
</organism>
<evidence type="ECO:0000313" key="3">
    <source>
        <dbReference type="Proteomes" id="UP000325081"/>
    </source>
</evidence>
<feature type="compositionally biased region" description="Basic and acidic residues" evidence="1">
    <location>
        <begin position="19"/>
        <end position="29"/>
    </location>
</feature>
<protein>
    <submittedName>
        <fullName evidence="2">MHC class I antigen</fullName>
    </submittedName>
</protein>
<dbReference type="Proteomes" id="UP000325081">
    <property type="component" value="Unassembled WGS sequence"/>
</dbReference>
<evidence type="ECO:0000256" key="1">
    <source>
        <dbReference type="SAM" id="MobiDB-lite"/>
    </source>
</evidence>
<feature type="compositionally biased region" description="Polar residues" evidence="1">
    <location>
        <begin position="9"/>
        <end position="18"/>
    </location>
</feature>
<name>A0A5A7PET0_STRAF</name>
<gene>
    <name evidence="2" type="ORF">STAS_07442</name>
</gene>
<comment type="caution">
    <text evidence="2">The sequence shown here is derived from an EMBL/GenBank/DDBJ whole genome shotgun (WGS) entry which is preliminary data.</text>
</comment>
<dbReference type="AlphaFoldDB" id="A0A5A7PET0"/>
<accession>A0A5A7PET0</accession>
<dbReference type="EMBL" id="BKCP01004483">
    <property type="protein sequence ID" value="GER31433.1"/>
    <property type="molecule type" value="Genomic_DNA"/>
</dbReference>
<keyword evidence="3" id="KW-1185">Reference proteome</keyword>